<name>T1K770_TETUR</name>
<feature type="compositionally biased region" description="Low complexity" evidence="1">
    <location>
        <begin position="831"/>
        <end position="850"/>
    </location>
</feature>
<feature type="compositionally biased region" description="Basic and acidic residues" evidence="1">
    <location>
        <begin position="414"/>
        <end position="426"/>
    </location>
</feature>
<feature type="region of interest" description="Disordered" evidence="1">
    <location>
        <begin position="29"/>
        <end position="273"/>
    </location>
</feature>
<dbReference type="PANTHER" id="PTHR22933">
    <property type="entry name" value="FI18007P1-RELATED"/>
    <property type="match status" value="1"/>
</dbReference>
<feature type="region of interest" description="Disordered" evidence="1">
    <location>
        <begin position="540"/>
        <end position="573"/>
    </location>
</feature>
<dbReference type="PANTHER" id="PTHR22933:SF43">
    <property type="entry name" value="LP10131P"/>
    <property type="match status" value="1"/>
</dbReference>
<feature type="compositionally biased region" description="Gly residues" evidence="1">
    <location>
        <begin position="749"/>
        <end position="767"/>
    </location>
</feature>
<feature type="compositionally biased region" description="Polar residues" evidence="1">
    <location>
        <begin position="189"/>
        <end position="219"/>
    </location>
</feature>
<dbReference type="GO" id="GO:0005576">
    <property type="term" value="C:extracellular region"/>
    <property type="evidence" value="ECO:0007669"/>
    <property type="project" value="InterPro"/>
</dbReference>
<protein>
    <recommendedName>
        <fullName evidence="3">Chitin-binding type-2 domain-containing protein</fullName>
    </recommendedName>
</protein>
<dbReference type="Proteomes" id="UP000015104">
    <property type="component" value="Unassembled WGS sequence"/>
</dbReference>
<dbReference type="InterPro" id="IPR002557">
    <property type="entry name" value="Chitin-bd_dom"/>
</dbReference>
<evidence type="ECO:0000259" key="3">
    <source>
        <dbReference type="PROSITE" id="PS50940"/>
    </source>
</evidence>
<dbReference type="EMBL" id="CAEY01001799">
    <property type="status" value="NOT_ANNOTATED_CDS"/>
    <property type="molecule type" value="Genomic_DNA"/>
</dbReference>
<evidence type="ECO:0000256" key="2">
    <source>
        <dbReference type="SAM" id="SignalP"/>
    </source>
</evidence>
<sequence>MRIITFGFLFILGFVISELHAQGAYFDNRYPPSPGRRSNNLSQRSRSRPQYGYRRGVRFQSAPREDDGQVQQLTDSPNSVNGINGGSNTVGGGVNGNGVRPDQQLREGDLDTTTVSTGLGDGSSSFSPSSSLSPGVSSNSDEPSGGSYAGDGSPISTPTSTGLVDDAEPNDVTPNVQSGIGEQGPIDNEGNSQGPSSGSFGSNNLRPGLNNGVNQQNIPGSTSSGYPTGTTPSGYSGSNGNGGVKRPVNGNGSRAPGVGTNGNGVGYSNGVNNGMNGGSSVTYSNGGSPGATSGNRMGRGPLNGNGISMNGNGGSRVNGQGLTNGNRNGNNYPGTNGVASGTGFPTTTTNGYSGNGVSNGADSGLPGMTNVVDSTGSGINGDSGVAPKPTSGGEGSGVSGYSGGPSDGSNSGGHGDDGSYSHDSGHHRSGNPIDWLRDAIRGEPGRDYPILYSVPNTPFKCNDVGYPGYYADVDAQCQVFHICQMDGRKDSFLCPNGTVFSQRNFVCVWWYDFDCNEAPALYNLNEKLYKDAEGVPITGSGASSGTGPVMNPAGRSLDDGQTVGSGADNGITLDNELQEPQFPEAQSINHLKVEELMILVTPMDGVGPMTGSDGGQIAGPSAGPMTDDGIISDMGQDDAGRSEGSMGNPDDSARLPGSSDEGVTDSSIQNKEDGVEENVDVDGQPETATDNVGPYSADGGAVDQSGMGGLPGSTKGPLSPSTPTSVSSSGIDNTMGSDGESGVTSDSGSGEGGATAAGAAAGAGVGPGPIDETAPATGTNVAGYGSVKGVSPSAASRYRLANRRSSPARISRTRGSRTSTRASTRSRSRPASRSSSRQRAASQRGSNSQRSARRVNRVARVSRGRANNRSQLRNRSYARRRTTRYRAQN</sequence>
<organism evidence="4 5">
    <name type="scientific">Tetranychus urticae</name>
    <name type="common">Two-spotted spider mite</name>
    <dbReference type="NCBI Taxonomy" id="32264"/>
    <lineage>
        <taxon>Eukaryota</taxon>
        <taxon>Metazoa</taxon>
        <taxon>Ecdysozoa</taxon>
        <taxon>Arthropoda</taxon>
        <taxon>Chelicerata</taxon>
        <taxon>Arachnida</taxon>
        <taxon>Acari</taxon>
        <taxon>Acariformes</taxon>
        <taxon>Trombidiformes</taxon>
        <taxon>Prostigmata</taxon>
        <taxon>Eleutherengona</taxon>
        <taxon>Raphignathae</taxon>
        <taxon>Tetranychoidea</taxon>
        <taxon>Tetranychidae</taxon>
        <taxon>Tetranychus</taxon>
    </lineage>
</organism>
<dbReference type="InterPro" id="IPR052976">
    <property type="entry name" value="Scoloptoxin-like"/>
</dbReference>
<feature type="chain" id="PRO_5004591183" description="Chitin-binding type-2 domain-containing protein" evidence="2">
    <location>
        <begin position="22"/>
        <end position="889"/>
    </location>
</feature>
<dbReference type="SMART" id="SM00494">
    <property type="entry name" value="ChtBD2"/>
    <property type="match status" value="1"/>
</dbReference>
<feature type="compositionally biased region" description="Basic residues" evidence="1">
    <location>
        <begin position="876"/>
        <end position="889"/>
    </location>
</feature>
<accession>T1K770</accession>
<feature type="compositionally biased region" description="Low complexity" evidence="1">
    <location>
        <begin position="864"/>
        <end position="875"/>
    </location>
</feature>
<dbReference type="EnsemblMetazoa" id="tetur06g03170.1">
    <property type="protein sequence ID" value="tetur06g03170.1"/>
    <property type="gene ID" value="tetur06g03170"/>
</dbReference>
<dbReference type="PROSITE" id="PS50940">
    <property type="entry name" value="CHIT_BIND_II"/>
    <property type="match status" value="1"/>
</dbReference>
<feature type="region of interest" description="Disordered" evidence="1">
    <location>
        <begin position="604"/>
        <end position="889"/>
    </location>
</feature>
<feature type="compositionally biased region" description="Low complexity" evidence="1">
    <location>
        <begin position="122"/>
        <end position="141"/>
    </location>
</feature>
<keyword evidence="5" id="KW-1185">Reference proteome</keyword>
<evidence type="ECO:0000313" key="4">
    <source>
        <dbReference type="EnsemblMetazoa" id="tetur06g03170.1"/>
    </source>
</evidence>
<reference evidence="4" key="2">
    <citation type="submission" date="2015-06" db="UniProtKB">
        <authorList>
            <consortium name="EnsemblMetazoa"/>
        </authorList>
    </citation>
    <scope>IDENTIFICATION</scope>
</reference>
<dbReference type="Gene3D" id="2.170.140.10">
    <property type="entry name" value="Chitin binding domain"/>
    <property type="match status" value="1"/>
</dbReference>
<feature type="compositionally biased region" description="Polar residues" evidence="1">
    <location>
        <begin position="730"/>
        <end position="747"/>
    </location>
</feature>
<proteinExistence type="predicted"/>
<dbReference type="InterPro" id="IPR036508">
    <property type="entry name" value="Chitin-bd_dom_sf"/>
</dbReference>
<feature type="signal peptide" evidence="2">
    <location>
        <begin position="1"/>
        <end position="21"/>
    </location>
</feature>
<keyword evidence="2" id="KW-0732">Signal</keyword>
<dbReference type="Pfam" id="PF01607">
    <property type="entry name" value="CBM_14"/>
    <property type="match status" value="1"/>
</dbReference>
<feature type="compositionally biased region" description="Basic residues" evidence="1">
    <location>
        <begin position="851"/>
        <end position="863"/>
    </location>
</feature>
<feature type="compositionally biased region" description="Gly residues" evidence="1">
    <location>
        <begin position="83"/>
        <end position="96"/>
    </location>
</feature>
<feature type="compositionally biased region" description="Polar residues" evidence="1">
    <location>
        <begin position="317"/>
        <end position="361"/>
    </location>
</feature>
<feature type="domain" description="Chitin-binding type-2" evidence="3">
    <location>
        <begin position="458"/>
        <end position="517"/>
    </location>
</feature>
<dbReference type="eggNOG" id="ENOG502S014">
    <property type="taxonomic scope" value="Eukaryota"/>
</dbReference>
<feature type="compositionally biased region" description="Gly residues" evidence="1">
    <location>
        <begin position="392"/>
        <end position="413"/>
    </location>
</feature>
<dbReference type="HOGENOM" id="CLU_324754_0_0_1"/>
<evidence type="ECO:0000256" key="1">
    <source>
        <dbReference type="SAM" id="MobiDB-lite"/>
    </source>
</evidence>
<feature type="region of interest" description="Disordered" evidence="1">
    <location>
        <begin position="311"/>
        <end position="428"/>
    </location>
</feature>
<dbReference type="SUPFAM" id="SSF57625">
    <property type="entry name" value="Invertebrate chitin-binding proteins"/>
    <property type="match status" value="1"/>
</dbReference>
<feature type="compositionally biased region" description="Low complexity" evidence="1">
    <location>
        <begin position="719"/>
        <end position="729"/>
    </location>
</feature>
<evidence type="ECO:0000313" key="5">
    <source>
        <dbReference type="Proteomes" id="UP000015104"/>
    </source>
</evidence>
<reference evidence="5" key="1">
    <citation type="submission" date="2011-08" db="EMBL/GenBank/DDBJ databases">
        <authorList>
            <person name="Rombauts S."/>
        </authorList>
    </citation>
    <scope>NUCLEOTIDE SEQUENCE</scope>
    <source>
        <strain evidence="5">London</strain>
    </source>
</reference>
<dbReference type="GO" id="GO:0008061">
    <property type="term" value="F:chitin binding"/>
    <property type="evidence" value="ECO:0007669"/>
    <property type="project" value="InterPro"/>
</dbReference>
<feature type="compositionally biased region" description="Low complexity" evidence="1">
    <location>
        <begin position="220"/>
        <end position="236"/>
    </location>
</feature>
<dbReference type="AlphaFoldDB" id="T1K770"/>